<dbReference type="InterPro" id="IPR025273">
    <property type="entry name" value="DUF4064"/>
</dbReference>
<keyword evidence="1" id="KW-1133">Transmembrane helix</keyword>
<feature type="transmembrane region" description="Helical" evidence="1">
    <location>
        <begin position="7"/>
        <end position="28"/>
    </location>
</feature>
<name>A0A1I2V2H9_9BACL</name>
<keyword evidence="1" id="KW-0812">Transmembrane</keyword>
<dbReference type="Proteomes" id="UP000198752">
    <property type="component" value="Unassembled WGS sequence"/>
</dbReference>
<dbReference type="EMBL" id="FOOY01000024">
    <property type="protein sequence ID" value="SFG83360.1"/>
    <property type="molecule type" value="Genomic_DNA"/>
</dbReference>
<dbReference type="OrthoDB" id="2357232at2"/>
<gene>
    <name evidence="3" type="ORF">SAMN02982927_02916</name>
</gene>
<reference evidence="4" key="1">
    <citation type="submission" date="2016-10" db="EMBL/GenBank/DDBJ databases">
        <authorList>
            <person name="Varghese N."/>
            <person name="Submissions S."/>
        </authorList>
    </citation>
    <scope>NUCLEOTIDE SEQUENCE [LARGE SCALE GENOMIC DNA]</scope>
    <source>
        <strain evidence="4">ATCC 700379</strain>
    </source>
</reference>
<feature type="transmembrane region" description="Helical" evidence="1">
    <location>
        <begin position="66"/>
        <end position="86"/>
    </location>
</feature>
<dbReference type="Pfam" id="PF13273">
    <property type="entry name" value="DUF4064"/>
    <property type="match status" value="1"/>
</dbReference>
<dbReference type="RefSeq" id="WP_093674196.1">
    <property type="nucleotide sequence ID" value="NZ_FOOY01000024.1"/>
</dbReference>
<sequence>MKRTGEIALTVIGGCLNLLALLIGIRLVTVDYSQVQMQLKAASEEQNLTQQQFNEIVHIAQLAGDVILAVTIVIFLLTTIGLFLLLKMKKAKTAGVFILIAGVLSLPELLVPGILLIIAGIMALVRKPKLPMDSYES</sequence>
<dbReference type="AlphaFoldDB" id="A0A1I2V2H9"/>
<evidence type="ECO:0000259" key="2">
    <source>
        <dbReference type="Pfam" id="PF13273"/>
    </source>
</evidence>
<feature type="transmembrane region" description="Helical" evidence="1">
    <location>
        <begin position="98"/>
        <end position="125"/>
    </location>
</feature>
<evidence type="ECO:0000313" key="3">
    <source>
        <dbReference type="EMBL" id="SFG83360.1"/>
    </source>
</evidence>
<organism evidence="3 4">
    <name type="scientific">Sporolactobacillus nakayamae</name>
    <dbReference type="NCBI Taxonomy" id="269670"/>
    <lineage>
        <taxon>Bacteria</taxon>
        <taxon>Bacillati</taxon>
        <taxon>Bacillota</taxon>
        <taxon>Bacilli</taxon>
        <taxon>Bacillales</taxon>
        <taxon>Sporolactobacillaceae</taxon>
        <taxon>Sporolactobacillus</taxon>
    </lineage>
</organism>
<evidence type="ECO:0000256" key="1">
    <source>
        <dbReference type="SAM" id="Phobius"/>
    </source>
</evidence>
<evidence type="ECO:0000313" key="4">
    <source>
        <dbReference type="Proteomes" id="UP000198752"/>
    </source>
</evidence>
<accession>A0A1I2V2H9</accession>
<feature type="domain" description="DUF4064" evidence="2">
    <location>
        <begin position="2"/>
        <end position="107"/>
    </location>
</feature>
<keyword evidence="1" id="KW-0472">Membrane</keyword>
<keyword evidence="4" id="KW-1185">Reference proteome</keyword>
<protein>
    <recommendedName>
        <fullName evidence="2">DUF4064 domain-containing protein</fullName>
    </recommendedName>
</protein>
<proteinExistence type="predicted"/>